<reference evidence="1 2" key="1">
    <citation type="submission" date="2018-08" db="EMBL/GenBank/DDBJ databases">
        <title>Sequencing the genomes of 1000 actinobacteria strains.</title>
        <authorList>
            <person name="Klenk H.-P."/>
        </authorList>
    </citation>
    <scope>NUCLEOTIDE SEQUENCE [LARGE SCALE GENOMIC DNA]</scope>
    <source>
        <strain evidence="1 2">DSM 44099</strain>
    </source>
</reference>
<organism evidence="1 2">
    <name type="scientific">Asanoa ferruginea</name>
    <dbReference type="NCBI Taxonomy" id="53367"/>
    <lineage>
        <taxon>Bacteria</taxon>
        <taxon>Bacillati</taxon>
        <taxon>Actinomycetota</taxon>
        <taxon>Actinomycetes</taxon>
        <taxon>Micromonosporales</taxon>
        <taxon>Micromonosporaceae</taxon>
        <taxon>Asanoa</taxon>
    </lineage>
</organism>
<proteinExistence type="predicted"/>
<dbReference type="OrthoDB" id="281604at2"/>
<dbReference type="RefSeq" id="WP_116066550.1">
    <property type="nucleotide sequence ID" value="NZ_BONB01000001.1"/>
</dbReference>
<name>A0A3D9ZMB5_9ACTN</name>
<evidence type="ECO:0000313" key="2">
    <source>
        <dbReference type="Proteomes" id="UP000256913"/>
    </source>
</evidence>
<comment type="caution">
    <text evidence="1">The sequence shown here is derived from an EMBL/GenBank/DDBJ whole genome shotgun (WGS) entry which is preliminary data.</text>
</comment>
<evidence type="ECO:0000313" key="1">
    <source>
        <dbReference type="EMBL" id="REF94790.1"/>
    </source>
</evidence>
<accession>A0A3D9ZMB5</accession>
<dbReference type="AlphaFoldDB" id="A0A3D9ZMB5"/>
<gene>
    <name evidence="1" type="ORF">DFJ67_0734</name>
</gene>
<dbReference type="EMBL" id="QUMQ01000001">
    <property type="protein sequence ID" value="REF94790.1"/>
    <property type="molecule type" value="Genomic_DNA"/>
</dbReference>
<protein>
    <submittedName>
        <fullName evidence="1">Uncharacterized protein</fullName>
    </submittedName>
</protein>
<dbReference type="Proteomes" id="UP000256913">
    <property type="component" value="Unassembled WGS sequence"/>
</dbReference>
<sequence length="112" mass="12828">MDEAEFWLRLELRVSAEFRGFEDRHLRRHWCDGLIAEEYELTGAPPCVRGAAWCGASGQERWRFVLFVDPAARSRAEIDWSALLPDNRATGWLSVDPANKTFVMDPLSGYPD</sequence>
<keyword evidence="2" id="KW-1185">Reference proteome</keyword>